<dbReference type="AlphaFoldDB" id="A0ABD0LNC9"/>
<gene>
    <name evidence="2" type="ORF">BaRGS_00007957</name>
</gene>
<dbReference type="Proteomes" id="UP001519460">
    <property type="component" value="Unassembled WGS sequence"/>
</dbReference>
<feature type="compositionally biased region" description="Basic and acidic residues" evidence="1">
    <location>
        <begin position="467"/>
        <end position="479"/>
    </location>
</feature>
<feature type="region of interest" description="Disordered" evidence="1">
    <location>
        <begin position="75"/>
        <end position="105"/>
    </location>
</feature>
<sequence>MDNETDKWGYGKGEEWGGGNSGFLEVSGPRLANQRREIGRDSPRLDKGVCLSLFLNLELWVLVTLAVCLPVSPAHGKRNAPDGKCNAPKGEVTSGGDKRDWMTDWPPDPLKKLQNKIQKLEKTMQTPGKCAAIFKEPDFSCKNYAECRGDAISRAALLLGPLKSVEKDVKQEQRRAAKHVKKVYQKLNRLLKDSSKQCREKCTKGKKRCKFNSETSPNWEDCKARLTELGFSPANITMVLTAKLKHVLSSQEPVSDTGKSLIDMQTDTVDEKWVWGTDWNRWLVHALQQQLSTLIKEVRKDFPAWKDNRTPRNKHCKKLFQEPDYCCKNYTVCKRNVGQRLRLFVKPFKILKKYTDKRPKNNDVKDMTHIGKSIPKVTRALMGLVKNVSGQCRDSLNSSDVKSAHAKSCETTADKKCSRFLRKELNKFVKRAKPGTADRRASMVLLLADELDTFLQRTNLTMALRSHLAEEERKGKCEDSGPAPRRRQRNGRGNRRRRNRN</sequence>
<comment type="caution">
    <text evidence="2">The sequence shown here is derived from an EMBL/GenBank/DDBJ whole genome shotgun (WGS) entry which is preliminary data.</text>
</comment>
<dbReference type="EMBL" id="JACVVK020000035">
    <property type="protein sequence ID" value="KAK7500713.1"/>
    <property type="molecule type" value="Genomic_DNA"/>
</dbReference>
<organism evidence="2 3">
    <name type="scientific">Batillaria attramentaria</name>
    <dbReference type="NCBI Taxonomy" id="370345"/>
    <lineage>
        <taxon>Eukaryota</taxon>
        <taxon>Metazoa</taxon>
        <taxon>Spiralia</taxon>
        <taxon>Lophotrochozoa</taxon>
        <taxon>Mollusca</taxon>
        <taxon>Gastropoda</taxon>
        <taxon>Caenogastropoda</taxon>
        <taxon>Sorbeoconcha</taxon>
        <taxon>Cerithioidea</taxon>
        <taxon>Batillariidae</taxon>
        <taxon>Batillaria</taxon>
    </lineage>
</organism>
<evidence type="ECO:0000256" key="1">
    <source>
        <dbReference type="SAM" id="MobiDB-lite"/>
    </source>
</evidence>
<accession>A0ABD0LNC9</accession>
<keyword evidence="3" id="KW-1185">Reference proteome</keyword>
<name>A0ABD0LNC9_9CAEN</name>
<evidence type="ECO:0000313" key="3">
    <source>
        <dbReference type="Proteomes" id="UP001519460"/>
    </source>
</evidence>
<feature type="compositionally biased region" description="Basic residues" evidence="1">
    <location>
        <begin position="484"/>
        <end position="501"/>
    </location>
</feature>
<protein>
    <submittedName>
        <fullName evidence="2">Uncharacterized protein</fullName>
    </submittedName>
</protein>
<proteinExistence type="predicted"/>
<reference evidence="2 3" key="1">
    <citation type="journal article" date="2023" name="Sci. Data">
        <title>Genome assembly of the Korean intertidal mud-creeper Batillaria attramentaria.</title>
        <authorList>
            <person name="Patra A.K."/>
            <person name="Ho P.T."/>
            <person name="Jun S."/>
            <person name="Lee S.J."/>
            <person name="Kim Y."/>
            <person name="Won Y.J."/>
        </authorList>
    </citation>
    <scope>NUCLEOTIDE SEQUENCE [LARGE SCALE GENOMIC DNA]</scope>
    <source>
        <strain evidence="2">Wonlab-2016</strain>
    </source>
</reference>
<feature type="region of interest" description="Disordered" evidence="1">
    <location>
        <begin position="467"/>
        <end position="501"/>
    </location>
</feature>
<evidence type="ECO:0000313" key="2">
    <source>
        <dbReference type="EMBL" id="KAK7500713.1"/>
    </source>
</evidence>